<accession>A0A235BYC0</accession>
<comment type="caution">
    <text evidence="1">The sequence shown here is derived from an EMBL/GenBank/DDBJ whole genome shotgun (WGS) entry which is preliminary data.</text>
</comment>
<gene>
    <name evidence="1" type="ORF">CH333_01670</name>
</gene>
<sequence>MYIFLSFLISFGAKYAGEFLDLPVSGRAQGMGSAYVTLARLSESPFWNPACIVKEEGRQVFLSHSESFGGMVNYNAVSFAMSDKMQGLGLAIYQIGYPDNIFSNDSVPTDTASVNDWVLYLTYGKRRELGEITASRLSFGVSAKTIYRNWREGSAYGIGIDGGMLYKSYPFSVGLYIENLTTTLLFWNVGTREFIAPLLKTGISYEVPVERFSGTLILAGGLDTNLENKITKLDVIKSDPHIGMEYVYKDRFAARFGWDKGDMSFGAGFKLGNLSVDYGQSYHPELGTNSRLSGNVDF</sequence>
<dbReference type="NCBIfam" id="NF033709">
    <property type="entry name" value="PorV_fam"/>
    <property type="match status" value="1"/>
</dbReference>
<evidence type="ECO:0008006" key="3">
    <source>
        <dbReference type="Google" id="ProtNLM"/>
    </source>
</evidence>
<organism evidence="1 2">
    <name type="scientific">candidate division WOR-3 bacterium JGI_Cruoil_03_44_89</name>
    <dbReference type="NCBI Taxonomy" id="1973748"/>
    <lineage>
        <taxon>Bacteria</taxon>
        <taxon>Bacteria division WOR-3</taxon>
    </lineage>
</organism>
<evidence type="ECO:0000313" key="2">
    <source>
        <dbReference type="Proteomes" id="UP000215215"/>
    </source>
</evidence>
<dbReference type="Proteomes" id="UP000215215">
    <property type="component" value="Unassembled WGS sequence"/>
</dbReference>
<reference evidence="1 2" key="1">
    <citation type="submission" date="2017-07" db="EMBL/GenBank/DDBJ databases">
        <title>Recovery of genomes from metagenomes via a dereplication, aggregation, and scoring strategy.</title>
        <authorList>
            <person name="Sieber C.M."/>
            <person name="Probst A.J."/>
            <person name="Sharrar A."/>
            <person name="Thomas B.C."/>
            <person name="Hess M."/>
            <person name="Tringe S.G."/>
            <person name="Banfield J.F."/>
        </authorList>
    </citation>
    <scope>NUCLEOTIDE SEQUENCE [LARGE SCALE GENOMIC DNA]</scope>
    <source>
        <strain evidence="1">JGI_Cruoil_03_44_89</strain>
    </source>
</reference>
<dbReference type="Gene3D" id="2.40.160.60">
    <property type="entry name" value="Outer membrane protein transport protein (OMPP1/FadL/TodX)"/>
    <property type="match status" value="1"/>
</dbReference>
<dbReference type="EMBL" id="NOZQ01000029">
    <property type="protein sequence ID" value="OYD17196.1"/>
    <property type="molecule type" value="Genomic_DNA"/>
</dbReference>
<name>A0A235BYC0_UNCW3</name>
<proteinExistence type="predicted"/>
<protein>
    <recommendedName>
        <fullName evidence="3">PorV/PorQ family protein</fullName>
    </recommendedName>
</protein>
<evidence type="ECO:0000313" key="1">
    <source>
        <dbReference type="EMBL" id="OYD17196.1"/>
    </source>
</evidence>
<dbReference type="AlphaFoldDB" id="A0A235BYC0"/>